<evidence type="ECO:0000313" key="2">
    <source>
        <dbReference type="Proteomes" id="UP001203880"/>
    </source>
</evidence>
<dbReference type="RefSeq" id="WP_249713281.1">
    <property type="nucleotide sequence ID" value="NZ_JAMFMB010000045.1"/>
</dbReference>
<dbReference type="Proteomes" id="UP001203880">
    <property type="component" value="Unassembled WGS sequence"/>
</dbReference>
<proteinExistence type="predicted"/>
<organism evidence="1 2">
    <name type="scientific">Ruegeria spongiae</name>
    <dbReference type="NCBI Taxonomy" id="2942209"/>
    <lineage>
        <taxon>Bacteria</taxon>
        <taxon>Pseudomonadati</taxon>
        <taxon>Pseudomonadota</taxon>
        <taxon>Alphaproteobacteria</taxon>
        <taxon>Rhodobacterales</taxon>
        <taxon>Roseobacteraceae</taxon>
        <taxon>Ruegeria</taxon>
    </lineage>
</organism>
<reference evidence="1" key="1">
    <citation type="submission" date="2022-05" db="EMBL/GenBank/DDBJ databases">
        <authorList>
            <person name="Park J.-S."/>
        </authorList>
    </citation>
    <scope>NUCLEOTIDE SEQUENCE</scope>
    <source>
        <strain evidence="1">2012CJ41-6</strain>
    </source>
</reference>
<accession>A0ABT0Q7Y0</accession>
<dbReference type="EMBL" id="JAMFMB010000045">
    <property type="protein sequence ID" value="MCL6285976.1"/>
    <property type="molecule type" value="Genomic_DNA"/>
</dbReference>
<gene>
    <name evidence="1" type="ORF">M3P21_20885</name>
</gene>
<evidence type="ECO:0000313" key="1">
    <source>
        <dbReference type="EMBL" id="MCL6285976.1"/>
    </source>
</evidence>
<protein>
    <submittedName>
        <fullName evidence="1">Uncharacterized protein</fullName>
    </submittedName>
</protein>
<keyword evidence="2" id="KW-1185">Reference proteome</keyword>
<sequence length="125" mass="13714">MESVKTSHDKAKFLNRNDIRELKRASRLGDGEAALRLLEHSVKCGHTRLALIRFFVALELNVDGAMRHAKYFKGVCESLTTQQLSEIRKNAASQFGCKKSTTTKGTCSTDEVSGSEIGSVVEVAP</sequence>
<name>A0ABT0Q7Y0_9RHOB</name>
<comment type="caution">
    <text evidence="1">The sequence shown here is derived from an EMBL/GenBank/DDBJ whole genome shotgun (WGS) entry which is preliminary data.</text>
</comment>